<dbReference type="STRING" id="765440.A0A0C3FWT9"/>
<name>A0A0C3FWT9_PILCF</name>
<dbReference type="NCBIfam" id="TIGR00125">
    <property type="entry name" value="cyt_tran_rel"/>
    <property type="match status" value="1"/>
</dbReference>
<dbReference type="PANTHER" id="PTHR10739:SF13">
    <property type="entry name" value="CHOLINE-PHOSPHATE CYTIDYLYLTRANSFERASE"/>
    <property type="match status" value="1"/>
</dbReference>
<protein>
    <recommendedName>
        <fullName evidence="1">choline-phosphate cytidylyltransferase</fullName>
        <ecNumber evidence="1">2.7.7.15</ecNumber>
    </recommendedName>
</protein>
<dbReference type="GO" id="GO:0031210">
    <property type="term" value="F:phosphatidylcholine binding"/>
    <property type="evidence" value="ECO:0007669"/>
    <property type="project" value="TreeGrafter"/>
</dbReference>
<proteinExistence type="predicted"/>
<dbReference type="InterPro" id="IPR004821">
    <property type="entry name" value="Cyt_trans-like"/>
</dbReference>
<reference evidence="3 4" key="1">
    <citation type="submission" date="2014-04" db="EMBL/GenBank/DDBJ databases">
        <authorList>
            <consortium name="DOE Joint Genome Institute"/>
            <person name="Kuo A."/>
            <person name="Tarkka M."/>
            <person name="Buscot F."/>
            <person name="Kohler A."/>
            <person name="Nagy L.G."/>
            <person name="Floudas D."/>
            <person name="Copeland A."/>
            <person name="Barry K.W."/>
            <person name="Cichocki N."/>
            <person name="Veneault-Fourrey C."/>
            <person name="LaButti K."/>
            <person name="Lindquist E.A."/>
            <person name="Lipzen A."/>
            <person name="Lundell T."/>
            <person name="Morin E."/>
            <person name="Murat C."/>
            <person name="Sun H."/>
            <person name="Tunlid A."/>
            <person name="Henrissat B."/>
            <person name="Grigoriev I.V."/>
            <person name="Hibbett D.S."/>
            <person name="Martin F."/>
            <person name="Nordberg H.P."/>
            <person name="Cantor M.N."/>
            <person name="Hua S.X."/>
        </authorList>
    </citation>
    <scope>NUCLEOTIDE SEQUENCE [LARGE SCALE GENOMIC DNA]</scope>
    <source>
        <strain evidence="3 4">F 1598</strain>
    </source>
</reference>
<dbReference type="PANTHER" id="PTHR10739">
    <property type="entry name" value="CYTIDYLYLTRANSFERASE"/>
    <property type="match status" value="1"/>
</dbReference>
<dbReference type="GO" id="GO:0005635">
    <property type="term" value="C:nuclear envelope"/>
    <property type="evidence" value="ECO:0007669"/>
    <property type="project" value="TreeGrafter"/>
</dbReference>
<evidence type="ECO:0000259" key="2">
    <source>
        <dbReference type="Pfam" id="PF01467"/>
    </source>
</evidence>
<evidence type="ECO:0000313" key="3">
    <source>
        <dbReference type="EMBL" id="KIM82986.1"/>
    </source>
</evidence>
<dbReference type="EMBL" id="KN832992">
    <property type="protein sequence ID" value="KIM82986.1"/>
    <property type="molecule type" value="Genomic_DNA"/>
</dbReference>
<dbReference type="Pfam" id="PF01467">
    <property type="entry name" value="CTP_transf_like"/>
    <property type="match status" value="1"/>
</dbReference>
<evidence type="ECO:0000313" key="4">
    <source>
        <dbReference type="Proteomes" id="UP000054166"/>
    </source>
</evidence>
<dbReference type="Proteomes" id="UP000054166">
    <property type="component" value="Unassembled WGS sequence"/>
</dbReference>
<feature type="domain" description="Cytidyltransferase-like" evidence="2">
    <location>
        <begin position="89"/>
        <end position="191"/>
    </location>
</feature>
<evidence type="ECO:0000256" key="1">
    <source>
        <dbReference type="ARBA" id="ARBA00026101"/>
    </source>
</evidence>
<dbReference type="GO" id="GO:0004105">
    <property type="term" value="F:choline-phosphate cytidylyltransferase activity"/>
    <property type="evidence" value="ECO:0007669"/>
    <property type="project" value="UniProtKB-EC"/>
</dbReference>
<dbReference type="OrthoDB" id="17102at2759"/>
<dbReference type="EC" id="2.7.7.15" evidence="1"/>
<accession>A0A0C3FWT9</accession>
<dbReference type="Gene3D" id="3.40.50.620">
    <property type="entry name" value="HUPs"/>
    <property type="match status" value="1"/>
</dbReference>
<dbReference type="InterPro" id="IPR045049">
    <property type="entry name" value="Pcy1-like"/>
</dbReference>
<dbReference type="SUPFAM" id="SSF52374">
    <property type="entry name" value="Nucleotidylyl transferase"/>
    <property type="match status" value="1"/>
</dbReference>
<keyword evidence="4" id="KW-1185">Reference proteome</keyword>
<reference evidence="4" key="2">
    <citation type="submission" date="2015-01" db="EMBL/GenBank/DDBJ databases">
        <title>Evolutionary Origins and Diversification of the Mycorrhizal Mutualists.</title>
        <authorList>
            <consortium name="DOE Joint Genome Institute"/>
            <consortium name="Mycorrhizal Genomics Consortium"/>
            <person name="Kohler A."/>
            <person name="Kuo A."/>
            <person name="Nagy L.G."/>
            <person name="Floudas D."/>
            <person name="Copeland A."/>
            <person name="Barry K.W."/>
            <person name="Cichocki N."/>
            <person name="Veneault-Fourrey C."/>
            <person name="LaButti K."/>
            <person name="Lindquist E.A."/>
            <person name="Lipzen A."/>
            <person name="Lundell T."/>
            <person name="Morin E."/>
            <person name="Murat C."/>
            <person name="Riley R."/>
            <person name="Ohm R."/>
            <person name="Sun H."/>
            <person name="Tunlid A."/>
            <person name="Henrissat B."/>
            <person name="Grigoriev I.V."/>
            <person name="Hibbett D.S."/>
            <person name="Martin F."/>
        </authorList>
    </citation>
    <scope>NUCLEOTIDE SEQUENCE [LARGE SCALE GENOMIC DNA]</scope>
    <source>
        <strain evidence="4">F 1598</strain>
    </source>
</reference>
<sequence>MDVSAVLSDDDFDIVSNPGQKSLESSIADLDHIPKQGVHEPPPARAALEKFNTVSLTAADIQAYVRKALDAASGMSAAYPMEHRTARVYVDGAFDMFNAAHALQLRQAKLAFPSVYLTVGVFSDDLCRTYQSQNPTKTLHAERCEVVRHCRWVDEVLPDAPWTVDDQFMLQQKFDYLALDDGMSVDPACDKFRLKGYDALKKIGRVIPTRRTTGVTIPTASAAGGSPFLNAPALDSEFVDKQIDRYGIGFS</sequence>
<dbReference type="HOGENOM" id="CLU_034585_1_1_1"/>
<gene>
    <name evidence="3" type="ORF">PILCRDRAFT_819784</name>
</gene>
<dbReference type="InterPro" id="IPR014729">
    <property type="entry name" value="Rossmann-like_a/b/a_fold"/>
</dbReference>
<dbReference type="AlphaFoldDB" id="A0A0C3FWT9"/>
<dbReference type="InParanoid" id="A0A0C3FWT9"/>
<organism evidence="3 4">
    <name type="scientific">Piloderma croceum (strain F 1598)</name>
    <dbReference type="NCBI Taxonomy" id="765440"/>
    <lineage>
        <taxon>Eukaryota</taxon>
        <taxon>Fungi</taxon>
        <taxon>Dikarya</taxon>
        <taxon>Basidiomycota</taxon>
        <taxon>Agaricomycotina</taxon>
        <taxon>Agaricomycetes</taxon>
        <taxon>Agaricomycetidae</taxon>
        <taxon>Atheliales</taxon>
        <taxon>Atheliaceae</taxon>
        <taxon>Piloderma</taxon>
    </lineage>
</organism>